<dbReference type="Pfam" id="PF14497">
    <property type="entry name" value="GST_C_3"/>
    <property type="match status" value="1"/>
</dbReference>
<evidence type="ECO:0000256" key="6">
    <source>
        <dbReference type="ARBA" id="ARBA00022490"/>
    </source>
</evidence>
<dbReference type="InterPro" id="IPR036282">
    <property type="entry name" value="Glutathione-S-Trfase_C_sf"/>
</dbReference>
<gene>
    <name evidence="14" type="primary">MAAI</name>
</gene>
<dbReference type="GO" id="GO:0005739">
    <property type="term" value="C:mitochondrion"/>
    <property type="evidence" value="ECO:0007669"/>
    <property type="project" value="TreeGrafter"/>
</dbReference>
<dbReference type="SUPFAM" id="SSF47616">
    <property type="entry name" value="GST C-terminal domain-like"/>
    <property type="match status" value="1"/>
</dbReference>
<dbReference type="FunFam" id="1.20.1050.10:FF:000010">
    <property type="entry name" value="Maleylacetoacetate isomerase isoform 1"/>
    <property type="match status" value="1"/>
</dbReference>
<dbReference type="InterPro" id="IPR034330">
    <property type="entry name" value="GST_Zeta_C"/>
</dbReference>
<keyword evidence="7" id="KW-0808">Transferase</keyword>
<evidence type="ECO:0000256" key="8">
    <source>
        <dbReference type="ARBA" id="ARBA00022878"/>
    </source>
</evidence>
<dbReference type="SFLD" id="SFLDS00019">
    <property type="entry name" value="Glutathione_Transferase_(cytos"/>
    <property type="match status" value="1"/>
</dbReference>
<evidence type="ECO:0000256" key="10">
    <source>
        <dbReference type="ARBA" id="ARBA00023235"/>
    </source>
</evidence>
<evidence type="ECO:0000256" key="4">
    <source>
        <dbReference type="ARBA" id="ARBA00004671"/>
    </source>
</evidence>
<comment type="pathway">
    <text evidence="4">Amino-acid degradation; L-phenylalanine degradation; acetoacetate and fumarate from L-phenylalanine: step 5/6.</text>
</comment>
<comment type="similarity">
    <text evidence="5">Belongs to the GST superfamily. Zeta family.</text>
</comment>
<evidence type="ECO:0000256" key="3">
    <source>
        <dbReference type="ARBA" id="ARBA00004496"/>
    </source>
</evidence>
<dbReference type="PROSITE" id="PS50404">
    <property type="entry name" value="GST_NTER"/>
    <property type="match status" value="1"/>
</dbReference>
<dbReference type="InterPro" id="IPR036249">
    <property type="entry name" value="Thioredoxin-like_sf"/>
</dbReference>
<dbReference type="InterPro" id="IPR004045">
    <property type="entry name" value="Glutathione_S-Trfase_N"/>
</dbReference>
<comment type="catalytic activity">
    <reaction evidence="11">
        <text>RX + glutathione = an S-substituted glutathione + a halide anion + H(+)</text>
        <dbReference type="Rhea" id="RHEA:16437"/>
        <dbReference type="ChEBI" id="CHEBI:15378"/>
        <dbReference type="ChEBI" id="CHEBI:16042"/>
        <dbReference type="ChEBI" id="CHEBI:17792"/>
        <dbReference type="ChEBI" id="CHEBI:57925"/>
        <dbReference type="ChEBI" id="CHEBI:90779"/>
        <dbReference type="EC" id="2.5.1.18"/>
    </reaction>
</comment>
<dbReference type="PROSITE" id="PS50405">
    <property type="entry name" value="GST_CTER"/>
    <property type="match status" value="1"/>
</dbReference>
<feature type="domain" description="GST C-terminal" evidence="13">
    <location>
        <begin position="93"/>
        <end position="215"/>
    </location>
</feature>
<comment type="catalytic activity">
    <reaction evidence="1">
        <text>4-maleylacetoacetate = 4-fumarylacetoacetate</text>
        <dbReference type="Rhea" id="RHEA:14817"/>
        <dbReference type="ChEBI" id="CHEBI:17105"/>
        <dbReference type="ChEBI" id="CHEBI:18034"/>
        <dbReference type="EC" id="5.2.1.2"/>
    </reaction>
</comment>
<comment type="cofactor">
    <cofactor evidence="2">
        <name>glutathione</name>
        <dbReference type="ChEBI" id="CHEBI:57925"/>
    </cofactor>
</comment>
<dbReference type="InterPro" id="IPR010987">
    <property type="entry name" value="Glutathione-S-Trfase_C-like"/>
</dbReference>
<dbReference type="PANTHER" id="PTHR42673:SF4">
    <property type="entry name" value="MALEYLACETOACETATE ISOMERASE"/>
    <property type="match status" value="1"/>
</dbReference>
<dbReference type="GO" id="GO:0016034">
    <property type="term" value="F:maleylacetoacetate isomerase activity"/>
    <property type="evidence" value="ECO:0007669"/>
    <property type="project" value="UniProtKB-EC"/>
</dbReference>
<protein>
    <submittedName>
        <fullName evidence="14">Maleylacetoacetate isomerase</fullName>
    </submittedName>
</protein>
<keyword evidence="10 14" id="KW-0413">Isomerase</keyword>
<keyword evidence="8" id="KW-0828">Tyrosine catabolism</keyword>
<dbReference type="Gene3D" id="3.40.30.10">
    <property type="entry name" value="Glutaredoxin"/>
    <property type="match status" value="1"/>
</dbReference>
<evidence type="ECO:0000259" key="13">
    <source>
        <dbReference type="PROSITE" id="PS50405"/>
    </source>
</evidence>
<keyword evidence="6" id="KW-0963">Cytoplasm</keyword>
<evidence type="ECO:0000256" key="2">
    <source>
        <dbReference type="ARBA" id="ARBA00001955"/>
    </source>
</evidence>
<evidence type="ECO:0000313" key="14">
    <source>
        <dbReference type="EMBL" id="ACO10220.1"/>
    </source>
</evidence>
<dbReference type="SFLD" id="SFLDG00358">
    <property type="entry name" value="Main_(cytGST)"/>
    <property type="match status" value="1"/>
</dbReference>
<proteinExistence type="evidence at transcript level"/>
<reference evidence="14" key="1">
    <citation type="submission" date="2009-03" db="EMBL/GenBank/DDBJ databases">
        <title>Caligus rogercresseyi ESTs and full-length cDNAs.</title>
        <authorList>
            <person name="Yasuike M."/>
            <person name="von Schalburg K."/>
            <person name="Cooper G."/>
            <person name="Leong J."/>
            <person name="Jones S.R.M."/>
            <person name="Koop B.F."/>
        </authorList>
    </citation>
    <scope>NUCLEOTIDE SEQUENCE</scope>
    <source>
        <tissue evidence="14">Whole tissue</tissue>
    </source>
</reference>
<dbReference type="InterPro" id="IPR040079">
    <property type="entry name" value="Glutathione_S-Trfase"/>
</dbReference>
<dbReference type="InterPro" id="IPR034333">
    <property type="entry name" value="GST_Zeta_N"/>
</dbReference>
<dbReference type="GO" id="GO:0006559">
    <property type="term" value="P:L-phenylalanine catabolic process"/>
    <property type="evidence" value="ECO:0007669"/>
    <property type="project" value="UniProtKB-UniPathway"/>
</dbReference>
<dbReference type="GO" id="GO:0006749">
    <property type="term" value="P:glutathione metabolic process"/>
    <property type="evidence" value="ECO:0007669"/>
    <property type="project" value="UniProtKB-ARBA"/>
</dbReference>
<dbReference type="GO" id="GO:0006572">
    <property type="term" value="P:L-tyrosine catabolic process"/>
    <property type="evidence" value="ECO:0007669"/>
    <property type="project" value="UniProtKB-KW"/>
</dbReference>
<dbReference type="CDD" id="cd03042">
    <property type="entry name" value="GST_N_Zeta"/>
    <property type="match status" value="1"/>
</dbReference>
<name>C1BMG7_CALRO</name>
<dbReference type="SUPFAM" id="SSF52833">
    <property type="entry name" value="Thioredoxin-like"/>
    <property type="match status" value="1"/>
</dbReference>
<dbReference type="FunFam" id="3.40.30.10:FF:000041">
    <property type="entry name" value="Maleylacetoacetate isomerase isoform 1"/>
    <property type="match status" value="1"/>
</dbReference>
<organism evidence="14">
    <name type="scientific">Caligus rogercresseyi</name>
    <name type="common">Sea louse</name>
    <dbReference type="NCBI Taxonomy" id="217165"/>
    <lineage>
        <taxon>Eukaryota</taxon>
        <taxon>Metazoa</taxon>
        <taxon>Ecdysozoa</taxon>
        <taxon>Arthropoda</taxon>
        <taxon>Crustacea</taxon>
        <taxon>Multicrustacea</taxon>
        <taxon>Hexanauplia</taxon>
        <taxon>Copepoda</taxon>
        <taxon>Siphonostomatoida</taxon>
        <taxon>Caligidae</taxon>
        <taxon>Caligus</taxon>
    </lineage>
</organism>
<dbReference type="Pfam" id="PF13409">
    <property type="entry name" value="GST_N_2"/>
    <property type="match status" value="1"/>
</dbReference>
<accession>C1BMG7</accession>
<dbReference type="AlphaFoldDB" id="C1BMG7"/>
<sequence length="218" mass="24797">MSSGKPVLYSYFRSSCSWRVRIALNLKGVDFETKVVHLIKDGGEQHKEDYKALNPMAQVPTLVHQGLVLTQSLAIMEYLEEKYPGGAPLLPKGLLDRAHVRELSEVISSGIQPIQNLNVMQKFSSETEKRMKWSHHWISRGLQGVEKLMDKYSGKFCVGDEVSMADCCLIPQVYNANRFKVDMTQFPNIQRICKELETLEVFKKAHPTAQPDCPEDLK</sequence>
<feature type="domain" description="GST N-terminal" evidence="12">
    <location>
        <begin position="4"/>
        <end position="87"/>
    </location>
</feature>
<dbReference type="NCBIfam" id="TIGR01262">
    <property type="entry name" value="maiA"/>
    <property type="match status" value="1"/>
</dbReference>
<dbReference type="Gene3D" id="1.20.1050.10">
    <property type="match status" value="1"/>
</dbReference>
<dbReference type="EMBL" id="BT075796">
    <property type="protein sequence ID" value="ACO10220.1"/>
    <property type="molecule type" value="mRNA"/>
</dbReference>
<dbReference type="InterPro" id="IPR004046">
    <property type="entry name" value="GST_C"/>
</dbReference>
<keyword evidence="9" id="KW-0585">Phenylalanine catabolism</keyword>
<evidence type="ECO:0000256" key="11">
    <source>
        <dbReference type="ARBA" id="ARBA00047960"/>
    </source>
</evidence>
<evidence type="ECO:0000256" key="5">
    <source>
        <dbReference type="ARBA" id="ARBA00010007"/>
    </source>
</evidence>
<evidence type="ECO:0000256" key="1">
    <source>
        <dbReference type="ARBA" id="ARBA00001622"/>
    </source>
</evidence>
<evidence type="ECO:0000256" key="9">
    <source>
        <dbReference type="ARBA" id="ARBA00023232"/>
    </source>
</evidence>
<dbReference type="InterPro" id="IPR005955">
    <property type="entry name" value="GST_Zeta"/>
</dbReference>
<dbReference type="GO" id="GO:0004364">
    <property type="term" value="F:glutathione transferase activity"/>
    <property type="evidence" value="ECO:0007669"/>
    <property type="project" value="UniProtKB-EC"/>
</dbReference>
<evidence type="ECO:0000259" key="12">
    <source>
        <dbReference type="PROSITE" id="PS50404"/>
    </source>
</evidence>
<comment type="subcellular location">
    <subcellularLocation>
        <location evidence="3">Cytoplasm</location>
    </subcellularLocation>
</comment>
<dbReference type="PANTHER" id="PTHR42673">
    <property type="entry name" value="MALEYLACETOACETATE ISOMERASE"/>
    <property type="match status" value="1"/>
</dbReference>
<dbReference type="UniPathway" id="UPA00139">
    <property type="reaction ID" value="UER00340"/>
</dbReference>
<dbReference type="CDD" id="cd03191">
    <property type="entry name" value="GST_C_Zeta"/>
    <property type="match status" value="1"/>
</dbReference>
<evidence type="ECO:0000256" key="7">
    <source>
        <dbReference type="ARBA" id="ARBA00022679"/>
    </source>
</evidence>